<proteinExistence type="predicted"/>
<accession>J9ALH6</accession>
<keyword evidence="1" id="KW-0812">Transmembrane</keyword>
<dbReference type="EMBL" id="ADBV01011114">
    <property type="protein sequence ID" value="EJW75090.1"/>
    <property type="molecule type" value="Genomic_DNA"/>
</dbReference>
<protein>
    <submittedName>
        <fullName evidence="2">Uncharacterized protein</fullName>
    </submittedName>
</protein>
<dbReference type="AlphaFoldDB" id="J9ALH6"/>
<sequence>KREHHETLSATNPYCILMNQRIYSPLYVVMIILSFLLILNASMLHDILFRKF</sequence>
<name>J9ALH6_WUCBA</name>
<reference evidence="3" key="1">
    <citation type="submission" date="2012-08" db="EMBL/GenBank/DDBJ databases">
        <title>The Genome Sequence of Wuchereria bancrofti.</title>
        <authorList>
            <person name="Nutman T.B."/>
            <person name="Fink D.L."/>
            <person name="Russ C."/>
            <person name="Young S."/>
            <person name="Zeng Q."/>
            <person name="Koehrsen M."/>
            <person name="Alvarado L."/>
            <person name="Berlin A."/>
            <person name="Chapman S.B."/>
            <person name="Chen Z."/>
            <person name="Freedman E."/>
            <person name="Gellesch M."/>
            <person name="Goldberg J."/>
            <person name="Griggs A."/>
            <person name="Gujja S."/>
            <person name="Heilman E.R."/>
            <person name="Heiman D."/>
            <person name="Hepburn T."/>
            <person name="Howarth C."/>
            <person name="Jen D."/>
            <person name="Larson L."/>
            <person name="Lewis B."/>
            <person name="Mehta T."/>
            <person name="Park D."/>
            <person name="Pearson M."/>
            <person name="Roberts A."/>
            <person name="Saif S."/>
            <person name="Shea T."/>
            <person name="Shenoy N."/>
            <person name="Sisk P."/>
            <person name="Stolte C."/>
            <person name="Sykes S."/>
            <person name="Walk T."/>
            <person name="White J."/>
            <person name="Yandava C."/>
            <person name="Haas B."/>
            <person name="Henn M.R."/>
            <person name="Nusbaum C."/>
            <person name="Birren B."/>
        </authorList>
    </citation>
    <scope>NUCLEOTIDE SEQUENCE [LARGE SCALE GENOMIC DNA]</scope>
    <source>
        <strain evidence="3">NA</strain>
    </source>
</reference>
<evidence type="ECO:0000256" key="1">
    <source>
        <dbReference type="SAM" id="Phobius"/>
    </source>
</evidence>
<feature type="transmembrane region" description="Helical" evidence="1">
    <location>
        <begin position="26"/>
        <end position="49"/>
    </location>
</feature>
<keyword evidence="1" id="KW-0472">Membrane</keyword>
<evidence type="ECO:0000313" key="3">
    <source>
        <dbReference type="Proteomes" id="UP000004810"/>
    </source>
</evidence>
<dbReference type="Proteomes" id="UP000004810">
    <property type="component" value="Unassembled WGS sequence"/>
</dbReference>
<feature type="non-terminal residue" evidence="2">
    <location>
        <position position="1"/>
    </location>
</feature>
<gene>
    <name evidence="2" type="ORF">WUBG_14003</name>
</gene>
<comment type="caution">
    <text evidence="2">The sequence shown here is derived from an EMBL/GenBank/DDBJ whole genome shotgun (WGS) entry which is preliminary data.</text>
</comment>
<evidence type="ECO:0000313" key="2">
    <source>
        <dbReference type="EMBL" id="EJW75090.1"/>
    </source>
</evidence>
<keyword evidence="1" id="KW-1133">Transmembrane helix</keyword>
<organism evidence="2 3">
    <name type="scientific">Wuchereria bancrofti</name>
    <dbReference type="NCBI Taxonomy" id="6293"/>
    <lineage>
        <taxon>Eukaryota</taxon>
        <taxon>Metazoa</taxon>
        <taxon>Ecdysozoa</taxon>
        <taxon>Nematoda</taxon>
        <taxon>Chromadorea</taxon>
        <taxon>Rhabditida</taxon>
        <taxon>Spirurina</taxon>
        <taxon>Spiruromorpha</taxon>
        <taxon>Filarioidea</taxon>
        <taxon>Onchocercidae</taxon>
        <taxon>Wuchereria</taxon>
    </lineage>
</organism>
<feature type="non-terminal residue" evidence="2">
    <location>
        <position position="52"/>
    </location>
</feature>